<dbReference type="RefSeq" id="WP_199382679.1">
    <property type="nucleotide sequence ID" value="NZ_JAEMHM010000003.1"/>
</dbReference>
<protein>
    <submittedName>
        <fullName evidence="2">Uncharacterized protein</fullName>
    </submittedName>
</protein>
<gene>
    <name evidence="2" type="ORF">JFN93_03850</name>
</gene>
<organism evidence="2 3">
    <name type="scientific">Geomesophilobacter sediminis</name>
    <dbReference type="NCBI Taxonomy" id="2798584"/>
    <lineage>
        <taxon>Bacteria</taxon>
        <taxon>Pseudomonadati</taxon>
        <taxon>Thermodesulfobacteriota</taxon>
        <taxon>Desulfuromonadia</taxon>
        <taxon>Geobacterales</taxon>
        <taxon>Geobacteraceae</taxon>
        <taxon>Geomesophilobacter</taxon>
    </lineage>
</organism>
<dbReference type="EMBL" id="JAEMHM010000003">
    <property type="protein sequence ID" value="MBJ6723833.1"/>
    <property type="molecule type" value="Genomic_DNA"/>
</dbReference>
<keyword evidence="1" id="KW-0812">Transmembrane</keyword>
<dbReference type="Proteomes" id="UP000636888">
    <property type="component" value="Unassembled WGS sequence"/>
</dbReference>
<evidence type="ECO:0000313" key="3">
    <source>
        <dbReference type="Proteomes" id="UP000636888"/>
    </source>
</evidence>
<feature type="transmembrane region" description="Helical" evidence="1">
    <location>
        <begin position="105"/>
        <end position="129"/>
    </location>
</feature>
<name>A0A8J7JBA7_9BACT</name>
<keyword evidence="1" id="KW-1133">Transmembrane helix</keyword>
<feature type="transmembrane region" description="Helical" evidence="1">
    <location>
        <begin position="39"/>
        <end position="58"/>
    </location>
</feature>
<accession>A0A8J7JBA7</accession>
<reference evidence="2" key="1">
    <citation type="submission" date="2020-12" db="EMBL/GenBank/DDBJ databases">
        <title>Geomonas sp. Red875, isolated from river sediment.</title>
        <authorList>
            <person name="Xu Z."/>
            <person name="Zhang Z."/>
            <person name="Masuda Y."/>
            <person name="Itoh H."/>
            <person name="Senoo K."/>
        </authorList>
    </citation>
    <scope>NUCLEOTIDE SEQUENCE</scope>
    <source>
        <strain evidence="2">Red875</strain>
    </source>
</reference>
<feature type="transmembrane region" description="Helical" evidence="1">
    <location>
        <begin position="79"/>
        <end position="99"/>
    </location>
</feature>
<evidence type="ECO:0000313" key="2">
    <source>
        <dbReference type="EMBL" id="MBJ6723833.1"/>
    </source>
</evidence>
<keyword evidence="1" id="KW-0472">Membrane</keyword>
<sequence length="142" mass="15482">MDCRIPKWLGIFTGLCIVMGIIGVLTNLVFLVMSLLHGSSIGVVLKTSIFWLSLFHVIRDGGLVYGGVEARGRQRAARYVIYFCAGTSLLELIYNTVLLGSKGSLIASITTIGFFVVPAAIQVALLYYFSKSEVKAFLSQPQ</sequence>
<proteinExistence type="predicted"/>
<dbReference type="AlphaFoldDB" id="A0A8J7JBA7"/>
<evidence type="ECO:0000256" key="1">
    <source>
        <dbReference type="SAM" id="Phobius"/>
    </source>
</evidence>
<comment type="caution">
    <text evidence="2">The sequence shown here is derived from an EMBL/GenBank/DDBJ whole genome shotgun (WGS) entry which is preliminary data.</text>
</comment>
<feature type="transmembrane region" description="Helical" evidence="1">
    <location>
        <begin position="12"/>
        <end position="33"/>
    </location>
</feature>
<keyword evidence="3" id="KW-1185">Reference proteome</keyword>